<keyword evidence="3" id="KW-1185">Reference proteome</keyword>
<gene>
    <name evidence="2" type="ordered locus">Desku_1079</name>
</gene>
<keyword evidence="1" id="KW-1133">Transmembrane helix</keyword>
<proteinExistence type="predicted"/>
<keyword evidence="1" id="KW-0812">Transmembrane</keyword>
<dbReference type="Proteomes" id="UP000009229">
    <property type="component" value="Chromosome"/>
</dbReference>
<sequence>MTVPGFNPFTSPRAEEIEQKIKKLKETFPGLSFQELAMKIIQERARQCALAGMLTALPAVVPGLGTLLALLGGVALDVTLLTYLLGRMVLEVASIYNNDLTGYRYRREAFWAFVFAAGIGSVGNSLSRAAVTQLSKEAFTALMERTLLSLGVRSTVRSSLVRLIPLLGLLLAGGVNYFMAVAMGRRAVQYYEKRQEWPGKTIDV</sequence>
<reference evidence="3" key="1">
    <citation type="submission" date="2011-05" db="EMBL/GenBank/DDBJ databases">
        <title>Complete sequence of Desulfotomaculum kuznetsovii DSM 6115.</title>
        <authorList>
            <person name="Lucas S."/>
            <person name="Han J."/>
            <person name="Lapidus A."/>
            <person name="Cheng J.-F."/>
            <person name="Goodwin L."/>
            <person name="Pitluck S."/>
            <person name="Peters L."/>
            <person name="Mikhailova N."/>
            <person name="Lu M."/>
            <person name="Saunders E."/>
            <person name="Han C."/>
            <person name="Tapia R."/>
            <person name="Land M."/>
            <person name="Hauser L."/>
            <person name="Kyrpides N."/>
            <person name="Ivanova N."/>
            <person name="Pagani I."/>
            <person name="Nazina T."/>
            <person name="Ivanova A."/>
            <person name="Parshina S."/>
            <person name="Kuever J."/>
            <person name="Muyzer G."/>
            <person name="Plugge C."/>
            <person name="Stams A."/>
            <person name="Woyke T."/>
        </authorList>
    </citation>
    <scope>NUCLEOTIDE SEQUENCE [LARGE SCALE GENOMIC DNA]</scope>
    <source>
        <strain evidence="3">DSM 6115 / VKM B-1805 / 17</strain>
    </source>
</reference>
<dbReference type="EMBL" id="CP002770">
    <property type="protein sequence ID" value="AEG14666.1"/>
    <property type="molecule type" value="Genomic_DNA"/>
</dbReference>
<dbReference type="KEGG" id="dku:Desku_1079"/>
<feature type="transmembrane region" description="Helical" evidence="1">
    <location>
        <begin position="48"/>
        <end position="74"/>
    </location>
</feature>
<dbReference type="AlphaFoldDB" id="A0AAU8PSD4"/>
<organism evidence="2 3">
    <name type="scientific">Desulfofundulus kuznetsovii (strain DSM 6115 / VKM B-1805 / 17)</name>
    <name type="common">Desulfotomaculum kuznetsovii</name>
    <dbReference type="NCBI Taxonomy" id="760568"/>
    <lineage>
        <taxon>Bacteria</taxon>
        <taxon>Bacillati</taxon>
        <taxon>Bacillota</taxon>
        <taxon>Clostridia</taxon>
        <taxon>Eubacteriales</taxon>
        <taxon>Peptococcaceae</taxon>
        <taxon>Desulfofundulus</taxon>
    </lineage>
</organism>
<feature type="transmembrane region" description="Helical" evidence="1">
    <location>
        <begin position="163"/>
        <end position="184"/>
    </location>
</feature>
<feature type="transmembrane region" description="Helical" evidence="1">
    <location>
        <begin position="80"/>
        <end position="97"/>
    </location>
</feature>
<protein>
    <submittedName>
        <fullName evidence="2">Uncharacterized protein</fullName>
    </submittedName>
</protein>
<evidence type="ECO:0000313" key="3">
    <source>
        <dbReference type="Proteomes" id="UP000009229"/>
    </source>
</evidence>
<feature type="transmembrane region" description="Helical" evidence="1">
    <location>
        <begin position="109"/>
        <end position="127"/>
    </location>
</feature>
<evidence type="ECO:0000256" key="1">
    <source>
        <dbReference type="SAM" id="Phobius"/>
    </source>
</evidence>
<name>A0AAU8PSD4_DESK7</name>
<accession>A0AAU8PSD4</accession>
<keyword evidence="1" id="KW-0472">Membrane</keyword>
<evidence type="ECO:0000313" key="2">
    <source>
        <dbReference type="EMBL" id="AEG14666.1"/>
    </source>
</evidence>